<feature type="region of interest" description="Disordered" evidence="1">
    <location>
        <begin position="64"/>
        <end position="121"/>
    </location>
</feature>
<name>A0ABT3L6J5_9CYAN</name>
<gene>
    <name evidence="3" type="ORF">K4A83_12425</name>
</gene>
<reference evidence="3 4" key="1">
    <citation type="submission" date="2021-08" db="EMBL/GenBank/DDBJ databases">
        <title>Draft genome sequence of Spirulina subsalsa with high tolerance to salinity and hype-accumulation of phycocyanin.</title>
        <authorList>
            <person name="Pei H."/>
            <person name="Jiang L."/>
        </authorList>
    </citation>
    <scope>NUCLEOTIDE SEQUENCE [LARGE SCALE GENOMIC DNA]</scope>
    <source>
        <strain evidence="3 4">FACHB-351</strain>
    </source>
</reference>
<dbReference type="RefSeq" id="WP_265264898.1">
    <property type="nucleotide sequence ID" value="NZ_JAIHOM010000055.1"/>
</dbReference>
<dbReference type="EMBL" id="JAIHOM010000055">
    <property type="protein sequence ID" value="MCW6037067.1"/>
    <property type="molecule type" value="Genomic_DNA"/>
</dbReference>
<keyword evidence="2" id="KW-0472">Membrane</keyword>
<evidence type="ECO:0000313" key="4">
    <source>
        <dbReference type="Proteomes" id="UP001526426"/>
    </source>
</evidence>
<sequence length="344" mass="37624">MTQDDSKQAKNLFSSEVQPLSKADTLKALREVIGQLEGLAEKLDTTEQDELAATPALKSLMAGVSALTTSLETPPPPPAAPRPPKGEDDEPLEEIVKNEPSSAVSEGLEETNRPGMVSEPEEFPDDLDDLIEKIPPSFSTVQKVWDWILEKVRFLLPGSWNEKLSDWALTGIISATVVLVLLLSVTWVSRSPAPQVAEKPPTPKLEQPKTSPKSSQNLPSDTEAPSPKAPVAPIAPPSRPLRLNPEQSLIAAIQNQVAEITNQYAEGLIRSIEADFLGSQLIVAVGDEWYSLPQKQQNQLADEMFARSRTLDFKKIELYDGEGVLLARSPVVGDEMVILRRSNE</sequence>
<feature type="region of interest" description="Disordered" evidence="1">
    <location>
        <begin position="1"/>
        <end position="23"/>
    </location>
</feature>
<dbReference type="Proteomes" id="UP001526426">
    <property type="component" value="Unassembled WGS sequence"/>
</dbReference>
<feature type="compositionally biased region" description="Polar residues" evidence="1">
    <location>
        <begin position="208"/>
        <end position="220"/>
    </location>
</feature>
<feature type="compositionally biased region" description="Polar residues" evidence="1">
    <location>
        <begin position="9"/>
        <end position="18"/>
    </location>
</feature>
<keyword evidence="2" id="KW-0812">Transmembrane</keyword>
<feature type="compositionally biased region" description="Pro residues" evidence="1">
    <location>
        <begin position="227"/>
        <end position="238"/>
    </location>
</feature>
<accession>A0ABT3L6J5</accession>
<comment type="caution">
    <text evidence="3">The sequence shown here is derived from an EMBL/GenBank/DDBJ whole genome shotgun (WGS) entry which is preliminary data.</text>
</comment>
<feature type="transmembrane region" description="Helical" evidence="2">
    <location>
        <begin position="167"/>
        <end position="188"/>
    </location>
</feature>
<organism evidence="3 4">
    <name type="scientific">Spirulina subsalsa FACHB-351</name>
    <dbReference type="NCBI Taxonomy" id="234711"/>
    <lineage>
        <taxon>Bacteria</taxon>
        <taxon>Bacillati</taxon>
        <taxon>Cyanobacteriota</taxon>
        <taxon>Cyanophyceae</taxon>
        <taxon>Spirulinales</taxon>
        <taxon>Spirulinaceae</taxon>
        <taxon>Spirulina</taxon>
    </lineage>
</organism>
<feature type="compositionally biased region" description="Pro residues" evidence="1">
    <location>
        <begin position="73"/>
        <end position="83"/>
    </location>
</feature>
<keyword evidence="4" id="KW-1185">Reference proteome</keyword>
<protein>
    <submittedName>
        <fullName evidence="3">Uncharacterized protein</fullName>
    </submittedName>
</protein>
<feature type="region of interest" description="Disordered" evidence="1">
    <location>
        <begin position="192"/>
        <end position="238"/>
    </location>
</feature>
<keyword evidence="2" id="KW-1133">Transmembrane helix</keyword>
<evidence type="ECO:0000313" key="3">
    <source>
        <dbReference type="EMBL" id="MCW6037067.1"/>
    </source>
</evidence>
<proteinExistence type="predicted"/>
<evidence type="ECO:0000256" key="2">
    <source>
        <dbReference type="SAM" id="Phobius"/>
    </source>
</evidence>
<evidence type="ECO:0000256" key="1">
    <source>
        <dbReference type="SAM" id="MobiDB-lite"/>
    </source>
</evidence>